<keyword evidence="1" id="KW-0479">Metal-binding</keyword>
<dbReference type="PANTHER" id="PTHR20854">
    <property type="entry name" value="INOSITOL MONOPHOSPHATASE"/>
    <property type="match status" value="1"/>
</dbReference>
<accession>A0A3B0V112</accession>
<dbReference type="GO" id="GO:0006020">
    <property type="term" value="P:inositol metabolic process"/>
    <property type="evidence" value="ECO:0007669"/>
    <property type="project" value="TreeGrafter"/>
</dbReference>
<keyword evidence="3" id="KW-0460">Magnesium</keyword>
<evidence type="ECO:0000256" key="1">
    <source>
        <dbReference type="ARBA" id="ARBA00022723"/>
    </source>
</evidence>
<reference evidence="4" key="1">
    <citation type="submission" date="2018-06" db="EMBL/GenBank/DDBJ databases">
        <authorList>
            <person name="Zhirakovskaya E."/>
        </authorList>
    </citation>
    <scope>NUCLEOTIDE SEQUENCE</scope>
</reference>
<dbReference type="InterPro" id="IPR000760">
    <property type="entry name" value="Inositol_monophosphatase-like"/>
</dbReference>
<dbReference type="AlphaFoldDB" id="A0A3B0V112"/>
<dbReference type="Pfam" id="PF00459">
    <property type="entry name" value="Inositol_P"/>
    <property type="match status" value="1"/>
</dbReference>
<dbReference type="GO" id="GO:0007165">
    <property type="term" value="P:signal transduction"/>
    <property type="evidence" value="ECO:0007669"/>
    <property type="project" value="TreeGrafter"/>
</dbReference>
<proteinExistence type="predicted"/>
<dbReference type="GO" id="GO:0008934">
    <property type="term" value="F:inositol monophosphate 1-phosphatase activity"/>
    <property type="evidence" value="ECO:0007669"/>
    <property type="project" value="TreeGrafter"/>
</dbReference>
<name>A0A3B0V112_9ZZZZ</name>
<dbReference type="Gene3D" id="3.30.540.10">
    <property type="entry name" value="Fructose-1,6-Bisphosphatase, subunit A, domain 1"/>
    <property type="match status" value="1"/>
</dbReference>
<dbReference type="GO" id="GO:0046872">
    <property type="term" value="F:metal ion binding"/>
    <property type="evidence" value="ECO:0007669"/>
    <property type="project" value="UniProtKB-KW"/>
</dbReference>
<sequence>MAEPQMTEPNIDEKFLNSCIVTARRAAKSTEQIIKRYYKDTPDITIKDDLTPVTQADIECEKVIKQVLAAQFPDFGFYGEETGRLDTNSDFTWLVDPIDGTKSFVREYHFFSTQIALMYKGEIIMGLSHAPMFSETAWAAIGLGAFINDKPLTVSSFTKAEDSCYSTGNLQTFCQNKQQWEKLRQVMSLCHKTRGYGDFYHYHLLAAGKIELVIESDVNILDIAALSILVTEAGGKISDLAGQKVDLHTTSIVAGNPATYDKALIILNT</sequence>
<protein>
    <submittedName>
        <fullName evidence="4">Histidinol-phosphatase [alternative form]</fullName>
        <ecNumber evidence="4">3.1.3.15</ecNumber>
    </submittedName>
</protein>
<dbReference type="SUPFAM" id="SSF56655">
    <property type="entry name" value="Carbohydrate phosphatase"/>
    <property type="match status" value="1"/>
</dbReference>
<dbReference type="PROSITE" id="PS00629">
    <property type="entry name" value="IMP_1"/>
    <property type="match status" value="1"/>
</dbReference>
<evidence type="ECO:0000256" key="2">
    <source>
        <dbReference type="ARBA" id="ARBA00022801"/>
    </source>
</evidence>
<dbReference type="EMBL" id="UOEW01000159">
    <property type="protein sequence ID" value="VAW37138.1"/>
    <property type="molecule type" value="Genomic_DNA"/>
</dbReference>
<evidence type="ECO:0000256" key="3">
    <source>
        <dbReference type="ARBA" id="ARBA00022842"/>
    </source>
</evidence>
<evidence type="ECO:0000313" key="4">
    <source>
        <dbReference type="EMBL" id="VAW37138.1"/>
    </source>
</evidence>
<gene>
    <name evidence="4" type="ORF">MNBD_GAMMA01-1825</name>
</gene>
<dbReference type="Gene3D" id="3.40.190.80">
    <property type="match status" value="1"/>
</dbReference>
<dbReference type="InterPro" id="IPR020583">
    <property type="entry name" value="Inositol_monoP_metal-BS"/>
</dbReference>
<keyword evidence="2 4" id="KW-0378">Hydrolase</keyword>
<dbReference type="PRINTS" id="PR00377">
    <property type="entry name" value="IMPHPHTASES"/>
</dbReference>
<dbReference type="PANTHER" id="PTHR20854:SF4">
    <property type="entry name" value="INOSITOL-1-MONOPHOSPHATASE-RELATED"/>
    <property type="match status" value="1"/>
</dbReference>
<dbReference type="GO" id="GO:0004401">
    <property type="term" value="F:histidinol-phosphatase activity"/>
    <property type="evidence" value="ECO:0007669"/>
    <property type="project" value="UniProtKB-EC"/>
</dbReference>
<dbReference type="EC" id="3.1.3.15" evidence="4"/>
<organism evidence="4">
    <name type="scientific">hydrothermal vent metagenome</name>
    <dbReference type="NCBI Taxonomy" id="652676"/>
    <lineage>
        <taxon>unclassified sequences</taxon>
        <taxon>metagenomes</taxon>
        <taxon>ecological metagenomes</taxon>
    </lineage>
</organism>